<evidence type="ECO:0000256" key="3">
    <source>
        <dbReference type="ARBA" id="ARBA00022723"/>
    </source>
</evidence>
<dbReference type="Proteomes" id="UP001300502">
    <property type="component" value="Unassembled WGS sequence"/>
</dbReference>
<keyword evidence="6" id="KW-0472">Membrane</keyword>
<dbReference type="GO" id="GO:0016810">
    <property type="term" value="F:hydrolase activity, acting on carbon-nitrogen (but not peptide) bonds"/>
    <property type="evidence" value="ECO:0007669"/>
    <property type="project" value="InterPro"/>
</dbReference>
<evidence type="ECO:0000256" key="4">
    <source>
        <dbReference type="ARBA" id="ARBA00022801"/>
    </source>
</evidence>
<feature type="domain" description="Amidohydrolase-related" evidence="7">
    <location>
        <begin position="333"/>
        <end position="410"/>
    </location>
</feature>
<evidence type="ECO:0000256" key="5">
    <source>
        <dbReference type="ARBA" id="ARBA00023049"/>
    </source>
</evidence>
<evidence type="ECO:0000259" key="7">
    <source>
        <dbReference type="Pfam" id="PF01979"/>
    </source>
</evidence>
<dbReference type="GO" id="GO:0046872">
    <property type="term" value="F:metal ion binding"/>
    <property type="evidence" value="ECO:0007669"/>
    <property type="project" value="UniProtKB-KW"/>
</dbReference>
<evidence type="ECO:0000256" key="2">
    <source>
        <dbReference type="ARBA" id="ARBA00022670"/>
    </source>
</evidence>
<reference evidence="8 9" key="1">
    <citation type="submission" date="2022-07" db="EMBL/GenBank/DDBJ databases">
        <title>Genome-wide signatures of adaptation to extreme environments.</title>
        <authorList>
            <person name="Cho C.H."/>
            <person name="Yoon H.S."/>
        </authorList>
    </citation>
    <scope>NUCLEOTIDE SEQUENCE [LARGE SCALE GENOMIC DNA]</scope>
    <source>
        <strain evidence="8 9">108.79 E11</strain>
    </source>
</reference>
<keyword evidence="9" id="KW-1185">Reference proteome</keyword>
<dbReference type="Pfam" id="PF01979">
    <property type="entry name" value="Amidohydro_1"/>
    <property type="match status" value="1"/>
</dbReference>
<dbReference type="InterPro" id="IPR011059">
    <property type="entry name" value="Metal-dep_hydrolase_composite"/>
</dbReference>
<keyword evidence="2" id="KW-0645">Protease</keyword>
<dbReference type="EMBL" id="JANCYU010000021">
    <property type="protein sequence ID" value="KAK4524143.1"/>
    <property type="molecule type" value="Genomic_DNA"/>
</dbReference>
<organism evidence="8 9">
    <name type="scientific">Galdieria yellowstonensis</name>
    <dbReference type="NCBI Taxonomy" id="3028027"/>
    <lineage>
        <taxon>Eukaryota</taxon>
        <taxon>Rhodophyta</taxon>
        <taxon>Bangiophyceae</taxon>
        <taxon>Galdieriales</taxon>
        <taxon>Galdieriaceae</taxon>
        <taxon>Galdieria</taxon>
    </lineage>
</organism>
<keyword evidence="3" id="KW-0479">Metal-binding</keyword>
<dbReference type="InterPro" id="IPR006680">
    <property type="entry name" value="Amidohydro-rel"/>
</dbReference>
<evidence type="ECO:0000313" key="9">
    <source>
        <dbReference type="Proteomes" id="UP001300502"/>
    </source>
</evidence>
<keyword evidence="6" id="KW-0812">Transmembrane</keyword>
<dbReference type="PANTHER" id="PTHR21711">
    <property type="entry name" value="MITOCHONDRIAL INNER MEMBRANE PROTEASE"/>
    <property type="match status" value="1"/>
</dbReference>
<proteinExistence type="inferred from homology"/>
<dbReference type="PANTHER" id="PTHR21711:SF0">
    <property type="entry name" value="MITOCHONDRIAL INNER MEMBRANE PROTEASE ATP23 HOMOLOG"/>
    <property type="match status" value="1"/>
</dbReference>
<dbReference type="Gene3D" id="3.20.20.140">
    <property type="entry name" value="Metal-dependent hydrolases"/>
    <property type="match status" value="1"/>
</dbReference>
<dbReference type="GO" id="GO:0034982">
    <property type="term" value="P:mitochondrial protein processing"/>
    <property type="evidence" value="ECO:0007669"/>
    <property type="project" value="TreeGrafter"/>
</dbReference>
<dbReference type="InterPro" id="IPR019165">
    <property type="entry name" value="Peptidase_M76_ATP23"/>
</dbReference>
<name>A0AAV9I9Y9_9RHOD</name>
<evidence type="ECO:0000256" key="1">
    <source>
        <dbReference type="ARBA" id="ARBA00009915"/>
    </source>
</evidence>
<comment type="caution">
    <text evidence="8">The sequence shown here is derived from an EMBL/GenBank/DDBJ whole genome shotgun (WGS) entry which is preliminary data.</text>
</comment>
<gene>
    <name evidence="8" type="ORF">GAYE_SCF01G2042</name>
</gene>
<dbReference type="GO" id="GO:0004222">
    <property type="term" value="F:metalloendopeptidase activity"/>
    <property type="evidence" value="ECO:0007669"/>
    <property type="project" value="InterPro"/>
</dbReference>
<dbReference type="Pfam" id="PF09768">
    <property type="entry name" value="Peptidase_M76"/>
    <property type="match status" value="1"/>
</dbReference>
<dbReference type="GO" id="GO:0005739">
    <property type="term" value="C:mitochondrion"/>
    <property type="evidence" value="ECO:0007669"/>
    <property type="project" value="GOC"/>
</dbReference>
<keyword evidence="4" id="KW-0378">Hydrolase</keyword>
<accession>A0AAV9I9Y9</accession>
<keyword evidence="5" id="KW-0482">Metalloprotease</keyword>
<dbReference type="GO" id="GO:0033615">
    <property type="term" value="P:mitochondrial proton-transporting ATP synthase complex assembly"/>
    <property type="evidence" value="ECO:0007669"/>
    <property type="project" value="TreeGrafter"/>
</dbReference>
<evidence type="ECO:0000256" key="6">
    <source>
        <dbReference type="SAM" id="Phobius"/>
    </source>
</evidence>
<comment type="similarity">
    <text evidence="1">Belongs to the peptidase M76 family.</text>
</comment>
<dbReference type="AlphaFoldDB" id="A0AAV9I9Y9"/>
<dbReference type="SUPFAM" id="SSF51338">
    <property type="entry name" value="Composite domain of metallo-dependent hydrolases"/>
    <property type="match status" value="1"/>
</dbReference>
<feature type="transmembrane region" description="Helical" evidence="6">
    <location>
        <begin position="9"/>
        <end position="28"/>
    </location>
</feature>
<sequence length="602" mass="68035">MKNGNAHSCLYFTFAAVIILLAVVANFLTNRKAGLTGKSKELYEQLDRLRIKKQTPGSFVIKSTRLVTPTGIRAGAILVDGNGVIDDVVDMVAVPPNWGPILDYGRLLIMPGLIDIQYLESTKEESSTSQDGITSRLVYISDEIRDKLLLNDKSILPDNFHWSLTNDSLSVGYIFTQPNSTKSFLVNKENFEAAKWCMNSDYLEMPLNICHRIPSLVTIDNNNNNNNDLNNNDDLNKLHSTIFSVSSSIQIPRISSLELLKNVCQPPYHSIPLFRSVCLYAVALETNFIVDEQVLENCIDYLWNDNDCVGKERIGDISKNTYRLPIAWTIAQRLGISLHSFHFIVSVYPAKIFGLHCKGKLERGYDADIVVWSPEMSQPFPSPICQKFQPLCQQTNSTLKGVVFDTFVRGTQWEQDGKEQKETSSKAEKQKQRCERLKNRALQRDKRVLFMLEQIRKAGCYLPEERILCQHCEAAVGGGFQDDGSVVLCSNHLLSQDHANVTLVHELVHAFDQCRAHVNWSDCTHHACSEIRAALLSGDCDWKREFWRGHFALGAQFQKCIRRRAEISVRMNPNCSPLQAKEAVNRAWDICFADTAPFDGIP</sequence>
<evidence type="ECO:0000313" key="8">
    <source>
        <dbReference type="EMBL" id="KAK4524143.1"/>
    </source>
</evidence>
<protein>
    <recommendedName>
        <fullName evidence="7">Amidohydrolase-related domain-containing protein</fullName>
    </recommendedName>
</protein>
<keyword evidence="6" id="KW-1133">Transmembrane helix</keyword>